<organism evidence="3 4">
    <name type="scientific">Acorus calamus</name>
    <name type="common">Sweet flag</name>
    <dbReference type="NCBI Taxonomy" id="4465"/>
    <lineage>
        <taxon>Eukaryota</taxon>
        <taxon>Viridiplantae</taxon>
        <taxon>Streptophyta</taxon>
        <taxon>Embryophyta</taxon>
        <taxon>Tracheophyta</taxon>
        <taxon>Spermatophyta</taxon>
        <taxon>Magnoliopsida</taxon>
        <taxon>Liliopsida</taxon>
        <taxon>Acoraceae</taxon>
        <taxon>Acorus</taxon>
    </lineage>
</organism>
<evidence type="ECO:0000313" key="4">
    <source>
        <dbReference type="Proteomes" id="UP001180020"/>
    </source>
</evidence>
<dbReference type="EMBL" id="JAUJYO010000017">
    <property type="protein sequence ID" value="KAK1291741.1"/>
    <property type="molecule type" value="Genomic_DNA"/>
</dbReference>
<evidence type="ECO:0000256" key="1">
    <source>
        <dbReference type="SAM" id="MobiDB-lite"/>
    </source>
</evidence>
<dbReference type="AlphaFoldDB" id="A0AAV9CRG6"/>
<reference evidence="3" key="1">
    <citation type="journal article" date="2023" name="Nat. Commun.">
        <title>Diploid and tetraploid genomes of Acorus and the evolution of monocots.</title>
        <authorList>
            <person name="Ma L."/>
            <person name="Liu K.W."/>
            <person name="Li Z."/>
            <person name="Hsiao Y.Y."/>
            <person name="Qi Y."/>
            <person name="Fu T."/>
            <person name="Tang G.D."/>
            <person name="Zhang D."/>
            <person name="Sun W.H."/>
            <person name="Liu D.K."/>
            <person name="Li Y."/>
            <person name="Chen G.Z."/>
            <person name="Liu X.D."/>
            <person name="Liao X.Y."/>
            <person name="Jiang Y.T."/>
            <person name="Yu X."/>
            <person name="Hao Y."/>
            <person name="Huang J."/>
            <person name="Zhao X.W."/>
            <person name="Ke S."/>
            <person name="Chen Y.Y."/>
            <person name="Wu W.L."/>
            <person name="Hsu J.L."/>
            <person name="Lin Y.F."/>
            <person name="Huang M.D."/>
            <person name="Li C.Y."/>
            <person name="Huang L."/>
            <person name="Wang Z.W."/>
            <person name="Zhao X."/>
            <person name="Zhong W.Y."/>
            <person name="Peng D.H."/>
            <person name="Ahmad S."/>
            <person name="Lan S."/>
            <person name="Zhang J.S."/>
            <person name="Tsai W.C."/>
            <person name="Van de Peer Y."/>
            <person name="Liu Z.J."/>
        </authorList>
    </citation>
    <scope>NUCLEOTIDE SEQUENCE</scope>
    <source>
        <strain evidence="3">CP</strain>
    </source>
</reference>
<dbReference type="SUPFAM" id="SSF57756">
    <property type="entry name" value="Retrovirus zinc finger-like domains"/>
    <property type="match status" value="1"/>
</dbReference>
<reference evidence="3" key="2">
    <citation type="submission" date="2023-06" db="EMBL/GenBank/DDBJ databases">
        <authorList>
            <person name="Ma L."/>
            <person name="Liu K.-W."/>
            <person name="Li Z."/>
            <person name="Hsiao Y.-Y."/>
            <person name="Qi Y."/>
            <person name="Fu T."/>
            <person name="Tang G."/>
            <person name="Zhang D."/>
            <person name="Sun W.-H."/>
            <person name="Liu D.-K."/>
            <person name="Li Y."/>
            <person name="Chen G.-Z."/>
            <person name="Liu X.-D."/>
            <person name="Liao X.-Y."/>
            <person name="Jiang Y.-T."/>
            <person name="Yu X."/>
            <person name="Hao Y."/>
            <person name="Huang J."/>
            <person name="Zhao X.-W."/>
            <person name="Ke S."/>
            <person name="Chen Y.-Y."/>
            <person name="Wu W.-L."/>
            <person name="Hsu J.-L."/>
            <person name="Lin Y.-F."/>
            <person name="Huang M.-D."/>
            <person name="Li C.-Y."/>
            <person name="Huang L."/>
            <person name="Wang Z.-W."/>
            <person name="Zhao X."/>
            <person name="Zhong W.-Y."/>
            <person name="Peng D.-H."/>
            <person name="Ahmad S."/>
            <person name="Lan S."/>
            <person name="Zhang J.-S."/>
            <person name="Tsai W.-C."/>
            <person name="Van De Peer Y."/>
            <person name="Liu Z.-J."/>
        </authorList>
    </citation>
    <scope>NUCLEOTIDE SEQUENCE</scope>
    <source>
        <strain evidence="3">CP</strain>
        <tissue evidence="3">Leaves</tissue>
    </source>
</reference>
<feature type="region of interest" description="Disordered" evidence="1">
    <location>
        <begin position="73"/>
        <end position="106"/>
    </location>
</feature>
<accession>A0AAV9CRG6</accession>
<evidence type="ECO:0000259" key="2">
    <source>
        <dbReference type="SMART" id="SM00343"/>
    </source>
</evidence>
<comment type="caution">
    <text evidence="3">The sequence shown here is derived from an EMBL/GenBank/DDBJ whole genome shotgun (WGS) entry which is preliminary data.</text>
</comment>
<dbReference type="GO" id="GO:0003676">
    <property type="term" value="F:nucleic acid binding"/>
    <property type="evidence" value="ECO:0007669"/>
    <property type="project" value="InterPro"/>
</dbReference>
<feature type="compositionally biased region" description="Basic and acidic residues" evidence="1">
    <location>
        <begin position="83"/>
        <end position="94"/>
    </location>
</feature>
<protein>
    <recommendedName>
        <fullName evidence="2">CCHC-type domain-containing protein</fullName>
    </recommendedName>
</protein>
<dbReference type="Proteomes" id="UP001180020">
    <property type="component" value="Unassembled WGS sequence"/>
</dbReference>
<dbReference type="SMART" id="SM00343">
    <property type="entry name" value="ZnF_C2HC"/>
    <property type="match status" value="2"/>
</dbReference>
<sequence length="268" mass="29089">MKAMKASTASAEEIVEKETMASLARAMSLASEAEEAMLRKECKGEEEFELSLEADREAEKLLLEGAKEKGLVPSGEVAVSKRPFREGEQGEASKKGKSQGPSGGMRAAQLSMNAKGKGVAVLARESTVSKVRGGGQSLRRVKEAEEEGWQLVRGRARRSGRDPESSISGALHSRRALPTHVQRGCFRYLGRGHLARDCHDPPHCWTCKKLGHRSFVCRSFPRVVPSLSGQVRKAGGFLPLSSPSQVEVEWSSEILDRVCSMGKSVVVS</sequence>
<dbReference type="GO" id="GO:0008270">
    <property type="term" value="F:zinc ion binding"/>
    <property type="evidence" value="ECO:0007669"/>
    <property type="project" value="InterPro"/>
</dbReference>
<name>A0AAV9CRG6_ACOCL</name>
<dbReference type="InterPro" id="IPR036875">
    <property type="entry name" value="Znf_CCHC_sf"/>
</dbReference>
<evidence type="ECO:0000313" key="3">
    <source>
        <dbReference type="EMBL" id="KAK1291741.1"/>
    </source>
</evidence>
<dbReference type="InterPro" id="IPR001878">
    <property type="entry name" value="Znf_CCHC"/>
</dbReference>
<dbReference type="Gene3D" id="4.10.60.10">
    <property type="entry name" value="Zinc finger, CCHC-type"/>
    <property type="match status" value="1"/>
</dbReference>
<feature type="domain" description="CCHC-type" evidence="2">
    <location>
        <begin position="184"/>
        <end position="200"/>
    </location>
</feature>
<feature type="domain" description="CCHC-type" evidence="2">
    <location>
        <begin position="203"/>
        <end position="219"/>
    </location>
</feature>
<proteinExistence type="predicted"/>
<keyword evidence="4" id="KW-1185">Reference proteome</keyword>
<gene>
    <name evidence="3" type="ORF">QJS10_CPB17g00366</name>
</gene>